<proteinExistence type="predicted"/>
<comment type="caution">
    <text evidence="2">The sequence shown here is derived from an EMBL/GenBank/DDBJ whole genome shotgun (WGS) entry which is preliminary data.</text>
</comment>
<feature type="compositionally biased region" description="Basic residues" evidence="1">
    <location>
        <begin position="226"/>
        <end position="236"/>
    </location>
</feature>
<feature type="compositionally biased region" description="Basic residues" evidence="1">
    <location>
        <begin position="188"/>
        <end position="199"/>
    </location>
</feature>
<sequence length="1088" mass="124867">METKLIVNPQEFQALVDFYKGKISESTLLDKDARVAAETQMLLGDTRTQAGLKETMVKQLLMQERQLSDQLRELPTGVGPSQDDQQGNLLDSVQENLLKDLIRTVKTNQVPTAAGTVVKTPTPSTSKKKKKKQIITPKKLFSTPGSSSVTKKPIKFSLGLTSLKDLSSTPILTGKRLLPSTPLGSSKSSRHSIQKKKKRIEQVWDPWEKRGWDPVAAIEHAEYKGPKGKGKGKGQGKGKNLDDTWSSHLSNGKTLQFEVTCDREKGTVIVSFENVESAYVRDVRVRSDVYFELHRDLCKWGGWTEITQVEFTDLRGRKGDNDKVARPGVNLSLAKRGTNWSLGRSFTTLQNSYFYYDIPWKDDSVRDTHRFLLSDIIWTFHYNPHNTPSTAVSHRNLYVYSSLCAPVTMGDQTTDLLRHFHTTNIYKAQRISSRNTFITSPYEIIISMSSKRKWVKRRKTLLPSYPNLDPVSSHYILEGLIKTRTQQKNHSFIVSQQTNDMSDFYLTLPSNDGSVKYFPGNSNNSWKNRLTKRLDLEGEWEVGMSSISLPSESILTPYLKGLSDGSGMLKTHRVVYRKRGSSSGALTEVYTTVNHSDVKHRHMETVYDLLQVLFETEYLKFLDQLQNYDSLDEGDHPLQFDVLYDKANESITVSAEKVVVSEFRSFRDFRENVHYQLRKDLCHLFGWVIDITYNYKNSYINDRNLVLGKRGNKFTGTRNPSESGYHVLRNGIGCGDIKGGGNVVVPSQIFYLNEFTHTFINLKQSTYKNEGVWEVGMSCISLPSESILTPFLKGLSDGSIMMKTYREVYMDSGHEDIEVMVSYGDIKDTRMTTVYDLLIILFEREYELFLNKLTQKHSLVHKPGKEQLQFDTIFNEEEGTLTVTSEKVDESVYPSRREFRNHCQFTLRKDMCELFGWIKATQYKSLDTFKSGPNLAMRKRGTQFVEDRTVSQHYYYRYGLFESAFMGTDSVIAKSLIFFLDEFTYTFTNLKECTYKNGMAPRTLYLYSSLCALVMMGDHITDLMRTFGYRPQLKGSYYYEPKHIHYIPLRNQHIDEVETQLSESETNQFAQFSNDGASIVTLHFRRIK</sequence>
<feature type="region of interest" description="Disordered" evidence="1">
    <location>
        <begin position="174"/>
        <end position="200"/>
    </location>
</feature>
<keyword evidence="3" id="KW-1185">Reference proteome</keyword>
<feature type="region of interest" description="Disordered" evidence="1">
    <location>
        <begin position="221"/>
        <end position="245"/>
    </location>
</feature>
<accession>A0A2B4RCH4</accession>
<evidence type="ECO:0000256" key="1">
    <source>
        <dbReference type="SAM" id="MobiDB-lite"/>
    </source>
</evidence>
<organism evidence="2 3">
    <name type="scientific">Stylophora pistillata</name>
    <name type="common">Smooth cauliflower coral</name>
    <dbReference type="NCBI Taxonomy" id="50429"/>
    <lineage>
        <taxon>Eukaryota</taxon>
        <taxon>Metazoa</taxon>
        <taxon>Cnidaria</taxon>
        <taxon>Anthozoa</taxon>
        <taxon>Hexacorallia</taxon>
        <taxon>Scleractinia</taxon>
        <taxon>Astrocoeniina</taxon>
        <taxon>Pocilloporidae</taxon>
        <taxon>Stylophora</taxon>
    </lineage>
</organism>
<protein>
    <submittedName>
        <fullName evidence="2">Uncharacterized protein</fullName>
    </submittedName>
</protein>
<gene>
    <name evidence="2" type="ORF">AWC38_SpisGene21886</name>
</gene>
<evidence type="ECO:0000313" key="2">
    <source>
        <dbReference type="EMBL" id="PFX13995.1"/>
    </source>
</evidence>
<evidence type="ECO:0000313" key="3">
    <source>
        <dbReference type="Proteomes" id="UP000225706"/>
    </source>
</evidence>
<dbReference type="Proteomes" id="UP000225706">
    <property type="component" value="Unassembled WGS sequence"/>
</dbReference>
<dbReference type="AlphaFoldDB" id="A0A2B4RCH4"/>
<name>A0A2B4RCH4_STYPI</name>
<reference evidence="3" key="1">
    <citation type="journal article" date="2017" name="bioRxiv">
        <title>Comparative analysis of the genomes of Stylophora pistillata and Acropora digitifera provides evidence for extensive differences between species of corals.</title>
        <authorList>
            <person name="Voolstra C.R."/>
            <person name="Li Y."/>
            <person name="Liew Y.J."/>
            <person name="Baumgarten S."/>
            <person name="Zoccola D."/>
            <person name="Flot J.-F."/>
            <person name="Tambutte S."/>
            <person name="Allemand D."/>
            <person name="Aranda M."/>
        </authorList>
    </citation>
    <scope>NUCLEOTIDE SEQUENCE [LARGE SCALE GENOMIC DNA]</scope>
</reference>
<dbReference type="EMBL" id="LSMT01000857">
    <property type="protein sequence ID" value="PFX13995.1"/>
    <property type="molecule type" value="Genomic_DNA"/>
</dbReference>